<keyword evidence="3" id="KW-1185">Reference proteome</keyword>
<protein>
    <submittedName>
        <fullName evidence="2">Transposase</fullName>
    </submittedName>
</protein>
<dbReference type="InterPro" id="IPR036515">
    <property type="entry name" value="Transposase_17_sf"/>
</dbReference>
<dbReference type="PANTHER" id="PTHR36966">
    <property type="entry name" value="REP-ASSOCIATED TYROSINE TRANSPOSASE"/>
    <property type="match status" value="1"/>
</dbReference>
<evidence type="ECO:0000259" key="1">
    <source>
        <dbReference type="SMART" id="SM01321"/>
    </source>
</evidence>
<dbReference type="Gene3D" id="3.30.70.1290">
    <property type="entry name" value="Transposase IS200-like"/>
    <property type="match status" value="1"/>
</dbReference>
<feature type="domain" description="Transposase IS200-like" evidence="1">
    <location>
        <begin position="9"/>
        <end position="137"/>
    </location>
</feature>
<comment type="caution">
    <text evidence="2">The sequence shown here is derived from an EMBL/GenBank/DDBJ whole genome shotgun (WGS) entry which is preliminary data.</text>
</comment>
<reference evidence="2 3" key="1">
    <citation type="submission" date="2022-07" db="EMBL/GenBank/DDBJ databases">
        <title>Methylomonas rivi sp. nov., Methylomonas rosea sp. nov., Methylomonas aureus sp. nov. and Methylomonas subterranea sp. nov., four novel methanotrophs isolated from a freshwater creek and the deep terrestrial subsurface.</title>
        <authorList>
            <person name="Abin C."/>
            <person name="Sankaranarayanan K."/>
            <person name="Garner C."/>
            <person name="Sindelar R."/>
            <person name="Kotary K."/>
            <person name="Garner R."/>
            <person name="Barclay S."/>
            <person name="Lawson P."/>
            <person name="Krumholz L."/>
        </authorList>
    </citation>
    <scope>NUCLEOTIDE SEQUENCE [LARGE SCALE GENOMIC DNA]</scope>
    <source>
        <strain evidence="2 3">SURF-2</strain>
    </source>
</reference>
<evidence type="ECO:0000313" key="3">
    <source>
        <dbReference type="Proteomes" id="UP001524499"/>
    </source>
</evidence>
<dbReference type="Proteomes" id="UP001524499">
    <property type="component" value="Unassembled WGS sequence"/>
</dbReference>
<name>A0ABT1TEM7_9GAMM</name>
<dbReference type="EMBL" id="JANIBJ010000011">
    <property type="protein sequence ID" value="MCQ8103919.1"/>
    <property type="molecule type" value="Genomic_DNA"/>
</dbReference>
<dbReference type="PANTHER" id="PTHR36966:SF1">
    <property type="entry name" value="REP-ASSOCIATED TYROSINE TRANSPOSASE"/>
    <property type="match status" value="1"/>
</dbReference>
<organism evidence="2 3">
    <name type="scientific">Methylomonas subterranea</name>
    <dbReference type="NCBI Taxonomy" id="2952225"/>
    <lineage>
        <taxon>Bacteria</taxon>
        <taxon>Pseudomonadati</taxon>
        <taxon>Pseudomonadota</taxon>
        <taxon>Gammaproteobacteria</taxon>
        <taxon>Methylococcales</taxon>
        <taxon>Methylococcaceae</taxon>
        <taxon>Methylomonas</taxon>
    </lineage>
</organism>
<gene>
    <name evidence="2" type="ORF">NP590_07375</name>
</gene>
<dbReference type="NCBIfam" id="NF047646">
    <property type="entry name" value="REP_Tyr_transpos"/>
    <property type="match status" value="1"/>
</dbReference>
<proteinExistence type="predicted"/>
<dbReference type="SUPFAM" id="SSF143422">
    <property type="entry name" value="Transposase IS200-like"/>
    <property type="match status" value="1"/>
</dbReference>
<dbReference type="InterPro" id="IPR002686">
    <property type="entry name" value="Transposase_17"/>
</dbReference>
<sequence>MSRYRRLQNPGATYFFTVVTYRRQAILCDEPIREALRTAIAITRIKRPFTIDAWVLLPDHLHAIWTLPGDKADYSTRWSVIKRQVSVACGDTYRRGEWINASKRKHRESTLWQRRYWEHQIRDEVDFDRHMDCILFRPEHRNFWRIGPDRGAAWMPLVFAGPGTVLRKPSSKATNLPGANSNSR</sequence>
<accession>A0ABT1TEM7</accession>
<dbReference type="InterPro" id="IPR052715">
    <property type="entry name" value="RAYT_transposase"/>
</dbReference>
<dbReference type="SMART" id="SM01321">
    <property type="entry name" value="Y1_Tnp"/>
    <property type="match status" value="1"/>
</dbReference>
<dbReference type="RefSeq" id="WP_256601667.1">
    <property type="nucleotide sequence ID" value="NZ_JANIBJ010000011.1"/>
</dbReference>
<evidence type="ECO:0000313" key="2">
    <source>
        <dbReference type="EMBL" id="MCQ8103919.1"/>
    </source>
</evidence>